<dbReference type="AlphaFoldDB" id="A0A3S5AMI7"/>
<comment type="caution">
    <text evidence="1">The sequence shown here is derived from an EMBL/GenBank/DDBJ whole genome shotgun (WGS) entry which is preliminary data.</text>
</comment>
<name>A0A3S5AMI7_9PLAT</name>
<sequence length="214" mass="22363">MARVQSLGMTELMESQLLHLAPLLTNICLANLQKLAIANKSSTVTITAISSLNNGSLSPYVLSPVIDGCHWRRTCNTDNSGPAGSDMCIGPADLPLGRASEAFAPGERPVTSTLNLITKTTSGALGGAAAHSPAQLARIRVIHLPRNEAVSLALSTFILNPSCNEEAFCNGGSELCSSGDVEMPAKIPLLGGPDGGLKRDTKLGVLVFKMSFYT</sequence>
<keyword evidence="2" id="KW-1185">Reference proteome</keyword>
<dbReference type="Proteomes" id="UP000784294">
    <property type="component" value="Unassembled WGS sequence"/>
</dbReference>
<proteinExistence type="predicted"/>
<reference evidence="1" key="1">
    <citation type="submission" date="2018-11" db="EMBL/GenBank/DDBJ databases">
        <authorList>
            <consortium name="Pathogen Informatics"/>
        </authorList>
    </citation>
    <scope>NUCLEOTIDE SEQUENCE</scope>
</reference>
<protein>
    <submittedName>
        <fullName evidence="1">Uncharacterized protein</fullName>
    </submittedName>
</protein>
<evidence type="ECO:0000313" key="1">
    <source>
        <dbReference type="EMBL" id="VEL27487.1"/>
    </source>
</evidence>
<evidence type="ECO:0000313" key="2">
    <source>
        <dbReference type="Proteomes" id="UP000784294"/>
    </source>
</evidence>
<accession>A0A3S5AMI7</accession>
<dbReference type="EMBL" id="CAAALY010087586">
    <property type="protein sequence ID" value="VEL27487.1"/>
    <property type="molecule type" value="Genomic_DNA"/>
</dbReference>
<organism evidence="1 2">
    <name type="scientific">Protopolystoma xenopodis</name>
    <dbReference type="NCBI Taxonomy" id="117903"/>
    <lineage>
        <taxon>Eukaryota</taxon>
        <taxon>Metazoa</taxon>
        <taxon>Spiralia</taxon>
        <taxon>Lophotrochozoa</taxon>
        <taxon>Platyhelminthes</taxon>
        <taxon>Monogenea</taxon>
        <taxon>Polyopisthocotylea</taxon>
        <taxon>Polystomatidea</taxon>
        <taxon>Polystomatidae</taxon>
        <taxon>Protopolystoma</taxon>
    </lineage>
</organism>
<gene>
    <name evidence="1" type="ORF">PXEA_LOCUS20927</name>
</gene>